<evidence type="ECO:0000313" key="3">
    <source>
        <dbReference type="Proteomes" id="UP000244016"/>
    </source>
</evidence>
<dbReference type="AlphaFoldDB" id="A0A2T5G759"/>
<feature type="transmembrane region" description="Helical" evidence="1">
    <location>
        <begin position="7"/>
        <end position="26"/>
    </location>
</feature>
<proteinExistence type="predicted"/>
<dbReference type="EMBL" id="PEBW01000003">
    <property type="protein sequence ID" value="PTQ52026.1"/>
    <property type="molecule type" value="Genomic_DNA"/>
</dbReference>
<dbReference type="Proteomes" id="UP000244016">
    <property type="component" value="Unassembled WGS sequence"/>
</dbReference>
<feature type="transmembrane region" description="Helical" evidence="1">
    <location>
        <begin position="97"/>
        <end position="122"/>
    </location>
</feature>
<protein>
    <recommendedName>
        <fullName evidence="4">TIGR04086 family membrane protein</fullName>
    </recommendedName>
</protein>
<comment type="caution">
    <text evidence="2">The sequence shown here is derived from an EMBL/GenBank/DDBJ whole genome shotgun (WGS) entry which is preliminary data.</text>
</comment>
<reference evidence="2 3" key="1">
    <citation type="submission" date="2017-08" db="EMBL/GenBank/DDBJ databases">
        <title>Burning lignite coal seam in the remote Altai Mountains harbors a hydrogen-driven thermophilic microbial community.</title>
        <authorList>
            <person name="Kadnikov V.V."/>
            <person name="Mardanov A.V."/>
            <person name="Ivasenko D."/>
            <person name="Beletsky A.V."/>
            <person name="Karnachuk O.V."/>
            <person name="Ravin N.V."/>
        </authorList>
    </citation>
    <scope>NUCLEOTIDE SEQUENCE [LARGE SCALE GENOMIC DNA]</scope>
    <source>
        <strain evidence="2">AL31</strain>
    </source>
</reference>
<sequence length="130" mass="13668">MEFVKAYVLSLVLFVLVGTAVVLVFPERGGEGDAGREVWSLPGLVLGTHLGVAYAAGMFLGRRQNEGGWPAGALLGALYLATLAGFAWIFFARTPGLPTIALLVGAAAAGALGSLSSQLFLLRAPRRRRR</sequence>
<keyword evidence="1" id="KW-1133">Transmembrane helix</keyword>
<evidence type="ECO:0000256" key="1">
    <source>
        <dbReference type="SAM" id="Phobius"/>
    </source>
</evidence>
<keyword evidence="1" id="KW-0472">Membrane</keyword>
<organism evidence="2 3">
    <name type="scientific">Brockia lithotrophica</name>
    <dbReference type="NCBI Taxonomy" id="933949"/>
    <lineage>
        <taxon>Bacteria</taxon>
        <taxon>Bacillati</taxon>
        <taxon>Bacillota</taxon>
        <taxon>Bacilli</taxon>
        <taxon>Bacillales</taxon>
        <taxon>Bacillales Family X. Incertae Sedis</taxon>
        <taxon>Brockia</taxon>
    </lineage>
</organism>
<accession>A0A2T5G759</accession>
<evidence type="ECO:0008006" key="4">
    <source>
        <dbReference type="Google" id="ProtNLM"/>
    </source>
</evidence>
<feature type="transmembrane region" description="Helical" evidence="1">
    <location>
        <begin position="72"/>
        <end position="91"/>
    </location>
</feature>
<evidence type="ECO:0000313" key="2">
    <source>
        <dbReference type="EMBL" id="PTQ52026.1"/>
    </source>
</evidence>
<feature type="transmembrane region" description="Helical" evidence="1">
    <location>
        <begin position="38"/>
        <end position="60"/>
    </location>
</feature>
<gene>
    <name evidence="2" type="ORF">BLITH_0993</name>
</gene>
<keyword evidence="1" id="KW-0812">Transmembrane</keyword>
<name>A0A2T5G759_9BACL</name>